<dbReference type="SMART" id="SM00052">
    <property type="entry name" value="EAL"/>
    <property type="match status" value="1"/>
</dbReference>
<reference evidence="2 3" key="1">
    <citation type="submission" date="2014-12" db="EMBL/GenBank/DDBJ databases">
        <title>Denitrispirillum autotrophicum gen. nov., sp. nov., Denitrifying, Facultatively Autotrophic Bacteria Isolated from Rice Paddy Soil.</title>
        <authorList>
            <person name="Ishii S."/>
            <person name="Ashida N."/>
            <person name="Ohno H."/>
            <person name="Otsuka S."/>
            <person name="Yokota A."/>
            <person name="Senoo K."/>
        </authorList>
    </citation>
    <scope>NUCLEOTIDE SEQUENCE [LARGE SCALE GENOMIC DNA]</scope>
    <source>
        <strain evidence="2 3">TSA66</strain>
    </source>
</reference>
<dbReference type="STRING" id="709839.TSA66_17815"/>
<dbReference type="Gene3D" id="3.20.20.450">
    <property type="entry name" value="EAL domain"/>
    <property type="match status" value="1"/>
</dbReference>
<dbReference type="EMBL" id="JWJG01000028">
    <property type="protein sequence ID" value="KIF82237.1"/>
    <property type="molecule type" value="Genomic_DNA"/>
</dbReference>
<comment type="caution">
    <text evidence="2">The sequence shown here is derived from an EMBL/GenBank/DDBJ whole genome shotgun (WGS) entry which is preliminary data.</text>
</comment>
<dbReference type="InterPro" id="IPR050706">
    <property type="entry name" value="Cyclic-di-GMP_PDE-like"/>
</dbReference>
<gene>
    <name evidence="2" type="ORF">TSA66_17815</name>
</gene>
<accession>A0A0C1YNR2</accession>
<evidence type="ECO:0000313" key="2">
    <source>
        <dbReference type="EMBL" id="KIF82237.1"/>
    </source>
</evidence>
<organism evidence="2 3">
    <name type="scientific">Noviherbaspirillum autotrophicum</name>
    <dbReference type="NCBI Taxonomy" id="709839"/>
    <lineage>
        <taxon>Bacteria</taxon>
        <taxon>Pseudomonadati</taxon>
        <taxon>Pseudomonadota</taxon>
        <taxon>Betaproteobacteria</taxon>
        <taxon>Burkholderiales</taxon>
        <taxon>Oxalobacteraceae</taxon>
        <taxon>Noviherbaspirillum</taxon>
    </lineage>
</organism>
<dbReference type="FunFam" id="3.20.20.450:FF:000001">
    <property type="entry name" value="Cyclic di-GMP phosphodiesterase yahA"/>
    <property type="match status" value="1"/>
</dbReference>
<dbReference type="InterPro" id="IPR001633">
    <property type="entry name" value="EAL_dom"/>
</dbReference>
<proteinExistence type="predicted"/>
<dbReference type="GO" id="GO:0071111">
    <property type="term" value="F:cyclic-guanylate-specific phosphodiesterase activity"/>
    <property type="evidence" value="ECO:0007669"/>
    <property type="project" value="InterPro"/>
</dbReference>
<dbReference type="Proteomes" id="UP000031572">
    <property type="component" value="Unassembled WGS sequence"/>
</dbReference>
<dbReference type="PANTHER" id="PTHR33121">
    <property type="entry name" value="CYCLIC DI-GMP PHOSPHODIESTERASE PDEF"/>
    <property type="match status" value="1"/>
</dbReference>
<evidence type="ECO:0000313" key="3">
    <source>
        <dbReference type="Proteomes" id="UP000031572"/>
    </source>
</evidence>
<dbReference type="AlphaFoldDB" id="A0A0C1YNR2"/>
<dbReference type="PANTHER" id="PTHR33121:SF70">
    <property type="entry name" value="SIGNALING PROTEIN YKOW"/>
    <property type="match status" value="1"/>
</dbReference>
<protein>
    <recommendedName>
        <fullName evidence="1">EAL domain-containing protein</fullName>
    </recommendedName>
</protein>
<dbReference type="CDD" id="cd01948">
    <property type="entry name" value="EAL"/>
    <property type="match status" value="1"/>
</dbReference>
<keyword evidence="3" id="KW-1185">Reference proteome</keyword>
<sequence length="249" mass="27290">MLHYQPQMDLASGALVGLEALLRWQPPGQAMIYPGDFIPIAEETGLIVPIGEWVLRSACAQQKKWQDAGMFAGVRMAVNLSTRQFGQQDIVSTVLNALAESGCSPSWLELEITESVIMDNPQAATETLQRLSDMGVHLSIDDFGTGYSSLSYLKRFPIDALKIDRSFVRDITVDADDAAIAQAVIALAHSLKLKVIAEGVETAEQLAFLRKQGCDQIQGYYVSQPLAIDKLEQLMSDNKLRLAVETPGH</sequence>
<dbReference type="SUPFAM" id="SSF141868">
    <property type="entry name" value="EAL domain-like"/>
    <property type="match status" value="1"/>
</dbReference>
<evidence type="ECO:0000259" key="1">
    <source>
        <dbReference type="PROSITE" id="PS50883"/>
    </source>
</evidence>
<dbReference type="PROSITE" id="PS50883">
    <property type="entry name" value="EAL"/>
    <property type="match status" value="1"/>
</dbReference>
<name>A0A0C1YNR2_9BURK</name>
<dbReference type="OrthoDB" id="9813903at2"/>
<feature type="domain" description="EAL" evidence="1">
    <location>
        <begin position="1"/>
        <end position="239"/>
    </location>
</feature>
<dbReference type="InterPro" id="IPR035919">
    <property type="entry name" value="EAL_sf"/>
</dbReference>
<dbReference type="RefSeq" id="WP_040040912.1">
    <property type="nucleotide sequence ID" value="NZ_JWJG01000028.1"/>
</dbReference>
<dbReference type="Pfam" id="PF00563">
    <property type="entry name" value="EAL"/>
    <property type="match status" value="1"/>
</dbReference>